<dbReference type="GO" id="GO:0005737">
    <property type="term" value="C:cytoplasm"/>
    <property type="evidence" value="ECO:0007669"/>
    <property type="project" value="TreeGrafter"/>
</dbReference>
<dbReference type="PROSITE" id="PS50068">
    <property type="entry name" value="LDLRA_2"/>
    <property type="match status" value="2"/>
</dbReference>
<dbReference type="Gene3D" id="4.10.1220.10">
    <property type="entry name" value="EGF-type module"/>
    <property type="match status" value="1"/>
</dbReference>
<name>A0A2L0EMH6_SORCE</name>
<dbReference type="InterPro" id="IPR000408">
    <property type="entry name" value="Reg_chr_condens"/>
</dbReference>
<dbReference type="GO" id="GO:0005085">
    <property type="term" value="F:guanyl-nucleotide exchange factor activity"/>
    <property type="evidence" value="ECO:0007669"/>
    <property type="project" value="TreeGrafter"/>
</dbReference>
<dbReference type="PROSITE" id="PS51257">
    <property type="entry name" value="PROKAR_LIPOPROTEIN"/>
    <property type="match status" value="1"/>
</dbReference>
<organism evidence="2 3">
    <name type="scientific">Sorangium cellulosum</name>
    <name type="common">Polyangium cellulosum</name>
    <dbReference type="NCBI Taxonomy" id="56"/>
    <lineage>
        <taxon>Bacteria</taxon>
        <taxon>Pseudomonadati</taxon>
        <taxon>Myxococcota</taxon>
        <taxon>Polyangia</taxon>
        <taxon>Polyangiales</taxon>
        <taxon>Polyangiaceae</taxon>
        <taxon>Sorangium</taxon>
    </lineage>
</organism>
<dbReference type="AlphaFoldDB" id="A0A2L0EMH6"/>
<reference evidence="2 3" key="1">
    <citation type="submission" date="2015-09" db="EMBL/GenBank/DDBJ databases">
        <title>Sorangium comparison.</title>
        <authorList>
            <person name="Zaburannyi N."/>
            <person name="Bunk B."/>
            <person name="Overmann J."/>
            <person name="Mueller R."/>
        </authorList>
    </citation>
    <scope>NUCLEOTIDE SEQUENCE [LARGE SCALE GENOMIC DNA]</scope>
    <source>
        <strain evidence="2 3">So ce26</strain>
    </source>
</reference>
<dbReference type="RefSeq" id="WP_234023515.1">
    <property type="nucleotide sequence ID" value="NZ_CP012673.1"/>
</dbReference>
<evidence type="ECO:0000313" key="3">
    <source>
        <dbReference type="Proteomes" id="UP000238348"/>
    </source>
</evidence>
<gene>
    <name evidence="2" type="ORF">SOCE26_018900</name>
</gene>
<dbReference type="EMBL" id="CP012673">
    <property type="protein sequence ID" value="AUX40489.1"/>
    <property type="molecule type" value="Genomic_DNA"/>
</dbReference>
<dbReference type="CDD" id="cd00112">
    <property type="entry name" value="LDLa"/>
    <property type="match status" value="1"/>
</dbReference>
<dbReference type="SUPFAM" id="SSF50985">
    <property type="entry name" value="RCC1/BLIP-II"/>
    <property type="match status" value="1"/>
</dbReference>
<dbReference type="PROSITE" id="PS50012">
    <property type="entry name" value="RCC1_3"/>
    <property type="match status" value="3"/>
</dbReference>
<sequence>MALRWFTGGSQPRLQRCWLALGLVLAACGGNVLLAEDQRGETGDTGGGAAGGSSATGAGAGPEGQCALAVTSGAAHACALFAGGSVWCWGDNTRGQLGDGSYERREEPVEVRVPGAVKVVAGGRHTCALTSGGELWCWGDNAEGQLAGVTDASSSLPVAVQAPGISGAFIDVALADRQTCVLDGLTHATCWGTDASGVRQDPTLAAVSDEQPVFGLFGGFDHMAALVPEGTIVDISAWDRAEPLRDGADSPAAGAALGAAQRCVLKRSGLAWCSPWLGPPSEDAPGVVMEMGSDVVEIGAGASSTCARKANGSVWCRGWSDGGQLGDGRNGTPDDRAFGSGPVAGLDGVIDLSVGGHHACAVRDDGSVWCWGDLDPRATAAPYLVSRGPGAGACPAPEPAPRPAARDRHVDAVRAWAEAMCRCGFGIDTDISECIAAEDRLNATCVAALPANDTYVDCITDNLYLTQAACWAACMKGPDGPLPSCPVDGVACEPPPSGVEASLLCRVNWLPCDNEQGGVSNEALCDGSRDCNDGADEANCSPGQGAFFCAEGEPLPFERVCDDVSDCKNEMDEHCL</sequence>
<keyword evidence="1" id="KW-1015">Disulfide bond</keyword>
<dbReference type="PANTHER" id="PTHR45982:SF1">
    <property type="entry name" value="REGULATOR OF CHROMOSOME CONDENSATION"/>
    <property type="match status" value="1"/>
</dbReference>
<dbReference type="SMART" id="SM00192">
    <property type="entry name" value="LDLa"/>
    <property type="match status" value="2"/>
</dbReference>
<dbReference type="InterPro" id="IPR051553">
    <property type="entry name" value="Ran_GTPase-activating"/>
</dbReference>
<proteinExistence type="predicted"/>
<dbReference type="InterPro" id="IPR009091">
    <property type="entry name" value="RCC1/BLIP-II"/>
</dbReference>
<protein>
    <recommendedName>
        <fullName evidence="4">BNR repeat domain protein</fullName>
    </recommendedName>
</protein>
<dbReference type="Proteomes" id="UP000238348">
    <property type="component" value="Chromosome"/>
</dbReference>
<evidence type="ECO:0008006" key="4">
    <source>
        <dbReference type="Google" id="ProtNLM"/>
    </source>
</evidence>
<accession>A0A2L0EMH6</accession>
<dbReference type="InterPro" id="IPR002172">
    <property type="entry name" value="LDrepeatLR_classA_rpt"/>
</dbReference>
<dbReference type="Gene3D" id="2.130.10.30">
    <property type="entry name" value="Regulator of chromosome condensation 1/beta-lactamase-inhibitor protein II"/>
    <property type="match status" value="2"/>
</dbReference>
<dbReference type="SUPFAM" id="SSF57424">
    <property type="entry name" value="LDL receptor-like module"/>
    <property type="match status" value="1"/>
</dbReference>
<dbReference type="PANTHER" id="PTHR45982">
    <property type="entry name" value="REGULATOR OF CHROMOSOME CONDENSATION"/>
    <property type="match status" value="1"/>
</dbReference>
<dbReference type="Pfam" id="PF13540">
    <property type="entry name" value="RCC1_2"/>
    <property type="match status" value="3"/>
</dbReference>
<dbReference type="InterPro" id="IPR036055">
    <property type="entry name" value="LDL_receptor-like_sf"/>
</dbReference>
<evidence type="ECO:0000256" key="1">
    <source>
        <dbReference type="ARBA" id="ARBA00023157"/>
    </source>
</evidence>
<evidence type="ECO:0000313" key="2">
    <source>
        <dbReference type="EMBL" id="AUX40489.1"/>
    </source>
</evidence>